<keyword evidence="2" id="KW-1185">Reference proteome</keyword>
<proteinExistence type="predicted"/>
<organism evidence="1 2">
    <name type="scientific">Tegillarca granosa</name>
    <name type="common">Malaysian cockle</name>
    <name type="synonym">Anadara granosa</name>
    <dbReference type="NCBI Taxonomy" id="220873"/>
    <lineage>
        <taxon>Eukaryota</taxon>
        <taxon>Metazoa</taxon>
        <taxon>Spiralia</taxon>
        <taxon>Lophotrochozoa</taxon>
        <taxon>Mollusca</taxon>
        <taxon>Bivalvia</taxon>
        <taxon>Autobranchia</taxon>
        <taxon>Pteriomorphia</taxon>
        <taxon>Arcoida</taxon>
        <taxon>Arcoidea</taxon>
        <taxon>Arcidae</taxon>
        <taxon>Tegillarca</taxon>
    </lineage>
</organism>
<sequence length="258" mass="28698">MLQNIPPMSNLLQSATVKLPPINESGRGDHGALVAGTDTYAKAGQQHLIYRSVPPKQISYTFTDMFGNSITPGRYQRSSIQGSLPSDYAKRFKERPTTKPKVVQFNAGQVVAEGLGRPRVNGFFPPVKLRKNKKNAQNNHEENIFMDDNAVHLAPTSFSDLRAKSAKTILRYTPAHARKSPDSIRTAPAGMETAIIYPSVLSENLDYDDLSLLPPPKRILPKRELPWVFRYKVKKNMNELAKIMASKPQTASGDQPLT</sequence>
<protein>
    <submittedName>
        <fullName evidence="1">Uncharacterized protein</fullName>
    </submittedName>
</protein>
<name>A0ABQ9FRS0_TEGGR</name>
<evidence type="ECO:0000313" key="2">
    <source>
        <dbReference type="Proteomes" id="UP001217089"/>
    </source>
</evidence>
<gene>
    <name evidence="1" type="ORF">KUTeg_004076</name>
</gene>
<accession>A0ABQ9FRS0</accession>
<dbReference type="Proteomes" id="UP001217089">
    <property type="component" value="Unassembled WGS sequence"/>
</dbReference>
<dbReference type="EMBL" id="JARBDR010000214">
    <property type="protein sequence ID" value="KAJ8318985.1"/>
    <property type="molecule type" value="Genomic_DNA"/>
</dbReference>
<evidence type="ECO:0000313" key="1">
    <source>
        <dbReference type="EMBL" id="KAJ8318985.1"/>
    </source>
</evidence>
<reference evidence="1 2" key="1">
    <citation type="submission" date="2022-12" db="EMBL/GenBank/DDBJ databases">
        <title>Chromosome-level genome of Tegillarca granosa.</title>
        <authorList>
            <person name="Kim J."/>
        </authorList>
    </citation>
    <scope>NUCLEOTIDE SEQUENCE [LARGE SCALE GENOMIC DNA]</scope>
    <source>
        <strain evidence="1">Teg-2019</strain>
        <tissue evidence="1">Adductor muscle</tissue>
    </source>
</reference>
<comment type="caution">
    <text evidence="1">The sequence shown here is derived from an EMBL/GenBank/DDBJ whole genome shotgun (WGS) entry which is preliminary data.</text>
</comment>